<protein>
    <submittedName>
        <fullName evidence="2">Uncharacterized protein</fullName>
    </submittedName>
</protein>
<reference evidence="2" key="1">
    <citation type="submission" date="2021-02" db="EMBL/GenBank/DDBJ databases">
        <authorList>
            <person name="Dougan E. K."/>
            <person name="Rhodes N."/>
            <person name="Thang M."/>
            <person name="Chan C."/>
        </authorList>
    </citation>
    <scope>NUCLEOTIDE SEQUENCE</scope>
</reference>
<evidence type="ECO:0000313" key="3">
    <source>
        <dbReference type="Proteomes" id="UP000601435"/>
    </source>
</evidence>
<dbReference type="OrthoDB" id="442886at2759"/>
<dbReference type="AlphaFoldDB" id="A0A812QQ65"/>
<organism evidence="2 3">
    <name type="scientific">Symbiodinium necroappetens</name>
    <dbReference type="NCBI Taxonomy" id="1628268"/>
    <lineage>
        <taxon>Eukaryota</taxon>
        <taxon>Sar</taxon>
        <taxon>Alveolata</taxon>
        <taxon>Dinophyceae</taxon>
        <taxon>Suessiales</taxon>
        <taxon>Symbiodiniaceae</taxon>
        <taxon>Symbiodinium</taxon>
    </lineage>
</organism>
<comment type="caution">
    <text evidence="2">The sequence shown here is derived from an EMBL/GenBank/DDBJ whole genome shotgun (WGS) entry which is preliminary data.</text>
</comment>
<feature type="non-terminal residue" evidence="2">
    <location>
        <position position="126"/>
    </location>
</feature>
<evidence type="ECO:0000256" key="1">
    <source>
        <dbReference type="SAM" id="MobiDB-lite"/>
    </source>
</evidence>
<name>A0A812QQ65_9DINO</name>
<proteinExistence type="predicted"/>
<feature type="region of interest" description="Disordered" evidence="1">
    <location>
        <begin position="89"/>
        <end position="126"/>
    </location>
</feature>
<feature type="compositionally biased region" description="Basic and acidic residues" evidence="1">
    <location>
        <begin position="108"/>
        <end position="120"/>
    </location>
</feature>
<dbReference type="EMBL" id="CAJNJA010017285">
    <property type="protein sequence ID" value="CAE7398136.1"/>
    <property type="molecule type" value="Genomic_DNA"/>
</dbReference>
<dbReference type="Proteomes" id="UP000601435">
    <property type="component" value="Unassembled WGS sequence"/>
</dbReference>
<gene>
    <name evidence="2" type="ORF">SNEC2469_LOCUS10874</name>
</gene>
<accession>A0A812QQ65</accession>
<feature type="non-terminal residue" evidence="2">
    <location>
        <position position="1"/>
    </location>
</feature>
<sequence length="126" mass="13505">VRQMEAQAKHDLEVAYNEKDTATKEASTVHEASTKIRALENEKTRQIAIAKQEAANAQQIAASAAAEKRHADAEIASVAGMVREGKAAEAKGQAMMKEASQQQAKLTETQKDAEKAKESAEASLAK</sequence>
<evidence type="ECO:0000313" key="2">
    <source>
        <dbReference type="EMBL" id="CAE7398136.1"/>
    </source>
</evidence>
<keyword evidence="3" id="KW-1185">Reference proteome</keyword>